<evidence type="ECO:0000313" key="1">
    <source>
        <dbReference type="EMBL" id="MFC6892833.1"/>
    </source>
</evidence>
<sequence>MVDVDDLKDARVFLGRALVELPEDVPGRAAAEDTQLILEEVLDKRPD</sequence>
<comment type="caution">
    <text evidence="1">The sequence shown here is derived from an EMBL/GenBank/DDBJ whole genome shotgun (WGS) entry which is preliminary data.</text>
</comment>
<organism evidence="1 2">
    <name type="scientific">Halopenitus salinus</name>
    <dbReference type="NCBI Taxonomy" id="1198295"/>
    <lineage>
        <taxon>Archaea</taxon>
        <taxon>Methanobacteriati</taxon>
        <taxon>Methanobacteriota</taxon>
        <taxon>Stenosarchaea group</taxon>
        <taxon>Halobacteria</taxon>
        <taxon>Halobacteriales</taxon>
        <taxon>Haloferacaceae</taxon>
        <taxon>Halopenitus</taxon>
    </lineage>
</organism>
<reference evidence="1 2" key="1">
    <citation type="journal article" date="2019" name="Int. J. Syst. Evol. Microbiol.">
        <title>The Global Catalogue of Microorganisms (GCM) 10K type strain sequencing project: providing services to taxonomists for standard genome sequencing and annotation.</title>
        <authorList>
            <consortium name="The Broad Institute Genomics Platform"/>
            <consortium name="The Broad Institute Genome Sequencing Center for Infectious Disease"/>
            <person name="Wu L."/>
            <person name="Ma J."/>
        </authorList>
    </citation>
    <scope>NUCLEOTIDE SEQUENCE [LARGE SCALE GENOMIC DNA]</scope>
    <source>
        <strain evidence="1 2">SKJ47</strain>
    </source>
</reference>
<proteinExistence type="predicted"/>
<dbReference type="EMBL" id="JBHSXL010000009">
    <property type="protein sequence ID" value="MFC6892833.1"/>
    <property type="molecule type" value="Genomic_DNA"/>
</dbReference>
<dbReference type="Proteomes" id="UP001596296">
    <property type="component" value="Unassembled WGS sequence"/>
</dbReference>
<dbReference type="RefSeq" id="WP_379743784.1">
    <property type="nucleotide sequence ID" value="NZ_JBHSVN010000001.1"/>
</dbReference>
<gene>
    <name evidence="1" type="ORF">ACFQE9_09480</name>
</gene>
<dbReference type="AlphaFoldDB" id="A0ABD5UUN1"/>
<name>A0ABD5UUN1_9EURY</name>
<keyword evidence="2" id="KW-1185">Reference proteome</keyword>
<evidence type="ECO:0000313" key="2">
    <source>
        <dbReference type="Proteomes" id="UP001596296"/>
    </source>
</evidence>
<protein>
    <submittedName>
        <fullName evidence="1">Uncharacterized protein</fullName>
    </submittedName>
</protein>
<accession>A0ABD5UUN1</accession>